<dbReference type="Pfam" id="PF15978">
    <property type="entry name" value="TnsD"/>
    <property type="match status" value="1"/>
</dbReference>
<comment type="caution">
    <text evidence="3">The sequence shown here is derived from an EMBL/GenBank/DDBJ whole genome shotgun (WGS) entry which is preliminary data.</text>
</comment>
<name>A0ABM9BFG5_9BACL</name>
<evidence type="ECO:0008006" key="5">
    <source>
        <dbReference type="Google" id="ProtNLM"/>
    </source>
</evidence>
<dbReference type="InterPro" id="IPR032750">
    <property type="entry name" value="TnsD_C"/>
</dbReference>
<accession>A0ABM9BFG5</accession>
<dbReference type="InterPro" id="IPR009492">
    <property type="entry name" value="TniQ"/>
</dbReference>
<keyword evidence="4" id="KW-1185">Reference proteome</keyword>
<evidence type="ECO:0000259" key="2">
    <source>
        <dbReference type="Pfam" id="PF15978"/>
    </source>
</evidence>
<sequence>MDRILSFVEPFPDEDFRSIIYRYYLHSGDFEFIHTQSKLFGVRSYKQKIFPRGLQTMLNNLPVGHKFTVEKFLNEHTWFGLYKVFLTQERISQMYQNILHGANKGNAKGQLQISGVQAILSSEIKYCPTCVINDEIMYGEVYVHREHQLSFLQICPTHLVPLYIRCTKCMSKYGDNQTGLLLKGTRCKCGNTLPSEQIEINSMHKMQIKLFNDIAFVRKNNLKLNVDTVILKFTQELFAHNFITPRGTMKKNEILTFYKTNTKSLDFKELGYDKMDMDSKYVKNNLFNPKQMVNYIPFYFLLAQLLSGSFKLLTASENRYAIKIPYGNGPWACQNCKCPLYGIERVSHCVRDVNDRSGIYSIRYYCDSCNHVSIIKGDDIDCIKKKSNEYANNRLIALNEICTAYQEVAVASKVNFEFKLEKKRMEMIELLTDHTCRTRSEVKKQSAYLYEWLMRYDKEWLESRMPPKKNEKKLDFNVIDQDLQCKIREAAGRISSDYYLPIRRGTILKKLVPLDRNRFRHYNDDRLPLATLEIDKYVETTKQYLIRSIPKHYDKISANNSNEMTVSQFKNKASVRYYLNGDEEVDEHIRKFLFENKCLSK</sequence>
<organism evidence="3 4">
    <name type="scientific">Paenibacillus pseudetheri</name>
    <dbReference type="NCBI Taxonomy" id="2897682"/>
    <lineage>
        <taxon>Bacteria</taxon>
        <taxon>Bacillati</taxon>
        <taxon>Bacillota</taxon>
        <taxon>Bacilli</taxon>
        <taxon>Bacillales</taxon>
        <taxon>Paenibacillaceae</taxon>
        <taxon>Paenibacillus</taxon>
    </lineage>
</organism>
<dbReference type="Proteomes" id="UP000838749">
    <property type="component" value="Unassembled WGS sequence"/>
</dbReference>
<proteinExistence type="predicted"/>
<evidence type="ECO:0000313" key="4">
    <source>
        <dbReference type="Proteomes" id="UP000838749"/>
    </source>
</evidence>
<feature type="domain" description="TniQ" evidence="1">
    <location>
        <begin position="7"/>
        <end position="162"/>
    </location>
</feature>
<evidence type="ECO:0000313" key="3">
    <source>
        <dbReference type="EMBL" id="CAH1057590.1"/>
    </source>
</evidence>
<dbReference type="Pfam" id="PF06527">
    <property type="entry name" value="TniQ"/>
    <property type="match status" value="1"/>
</dbReference>
<evidence type="ECO:0000259" key="1">
    <source>
        <dbReference type="Pfam" id="PF06527"/>
    </source>
</evidence>
<gene>
    <name evidence="3" type="ORF">PAECIP111894_03748</name>
</gene>
<feature type="domain" description="Transposon Tn7 transposition protein TnsD C-terminal" evidence="2">
    <location>
        <begin position="407"/>
        <end position="530"/>
    </location>
</feature>
<dbReference type="EMBL" id="CAKMAB010000022">
    <property type="protein sequence ID" value="CAH1057590.1"/>
    <property type="molecule type" value="Genomic_DNA"/>
</dbReference>
<reference evidence="3" key="1">
    <citation type="submission" date="2021-12" db="EMBL/GenBank/DDBJ databases">
        <authorList>
            <person name="Criscuolo A."/>
        </authorList>
    </citation>
    <scope>NUCLEOTIDE SEQUENCE</scope>
    <source>
        <strain evidence="3">CIP111894</strain>
    </source>
</reference>
<protein>
    <recommendedName>
        <fullName evidence="5">Transposon Tn7 transposition protein TnsD C-termianl domain-containing protein</fullName>
    </recommendedName>
</protein>